<evidence type="ECO:0000256" key="2">
    <source>
        <dbReference type="SAM" id="MobiDB-lite"/>
    </source>
</evidence>
<keyword evidence="1" id="KW-0862">Zinc</keyword>
<keyword evidence="1" id="KW-0479">Metal-binding</keyword>
<keyword evidence="3" id="KW-1133">Transmembrane helix</keyword>
<dbReference type="EMBL" id="RYUH01000001">
    <property type="protein sequence ID" value="RYQ12664.1"/>
    <property type="molecule type" value="Genomic_DNA"/>
</dbReference>
<dbReference type="Pfam" id="PF04434">
    <property type="entry name" value="SWIM"/>
    <property type="match status" value="1"/>
</dbReference>
<keyword evidence="3" id="KW-0472">Membrane</keyword>
<evidence type="ECO:0000313" key="5">
    <source>
        <dbReference type="EMBL" id="RYQ12664.1"/>
    </source>
</evidence>
<protein>
    <submittedName>
        <fullName evidence="5">Zinc finger, SWIM domain-containing protein</fullName>
    </submittedName>
</protein>
<dbReference type="GO" id="GO:0008270">
    <property type="term" value="F:zinc ion binding"/>
    <property type="evidence" value="ECO:0007669"/>
    <property type="project" value="UniProtKB-KW"/>
</dbReference>
<feature type="domain" description="SWIM-type" evidence="4">
    <location>
        <begin position="94"/>
        <end position="132"/>
    </location>
</feature>
<accession>A0A4Q5A2W6</accession>
<feature type="transmembrane region" description="Helical" evidence="3">
    <location>
        <begin position="401"/>
        <end position="425"/>
    </location>
</feature>
<keyword evidence="1" id="KW-0863">Zinc-finger</keyword>
<evidence type="ECO:0000256" key="1">
    <source>
        <dbReference type="PROSITE-ProRule" id="PRU00325"/>
    </source>
</evidence>
<name>A0A4Q5A2W6_9BIFI</name>
<sequence length="435" mass="50040">MAGMAGDVPQQGIPEVGAGGYAEQTGKTEQAQQTEHEDPPRPTYPALSQRDVEKLFESQVLARARRYANAGRVRDLANIAEGLWHARVEGSVPYSVDVRMLHSRVVSAGCSCPDGQRRTYCKHVGAVLLTMAEAARIEQRTTAFPQEASHELWWYWHNSGHRPDVRLSEDEWRAVRMLLERLYGLPDLAAYMRMNRDGRHSWQESIASLSKEQKKRHKHRARRRSMSVADVERLEDLPHGWLTVLEAAYEHLHDVEGLRLLYAMYILGARDDADARYVPRLRALSGSHWADDVALIERWATYRHGACMSRDDNPAYERLLREEHLVDAAKCYCMLHSGEVRRLRLLDMLVEGESEDSIDRLLGFLRQPESEVYLGDAEQSARLVGAWLDRISEVYFVKSVFWFWSCSFFGFGHWGMLVVVDWLLVWSNMRASLMR</sequence>
<gene>
    <name evidence="5" type="ORF">PG2093B_0030</name>
</gene>
<proteinExistence type="predicted"/>
<dbReference type="InterPro" id="IPR007527">
    <property type="entry name" value="Znf_SWIM"/>
</dbReference>
<dbReference type="PROSITE" id="PS50966">
    <property type="entry name" value="ZF_SWIM"/>
    <property type="match status" value="1"/>
</dbReference>
<feature type="non-terminal residue" evidence="5">
    <location>
        <position position="435"/>
    </location>
</feature>
<dbReference type="Proteomes" id="UP000292568">
    <property type="component" value="Unassembled WGS sequence"/>
</dbReference>
<dbReference type="AlphaFoldDB" id="A0A4Q5A2W6"/>
<feature type="region of interest" description="Disordered" evidence="2">
    <location>
        <begin position="1"/>
        <end position="49"/>
    </location>
</feature>
<evidence type="ECO:0000259" key="4">
    <source>
        <dbReference type="PROSITE" id="PS50966"/>
    </source>
</evidence>
<dbReference type="RefSeq" id="WP_129896613.1">
    <property type="nucleotide sequence ID" value="NZ_RYUH01000001.1"/>
</dbReference>
<reference evidence="5 6" key="1">
    <citation type="submission" date="2018-12" db="EMBL/GenBank/DDBJ databases">
        <title>Unveiling genomic diversity among members of the Bifidobacterium pseudolongum species, a widely distributed gut commensal of the animal kingdom.</title>
        <authorList>
            <person name="Lugli G.A."/>
            <person name="Duranti S."/>
            <person name="Albert K."/>
            <person name="Mancabelli L."/>
            <person name="Napoli S."/>
            <person name="Viappiani A."/>
            <person name="Anzalone R."/>
            <person name="Longhi G."/>
            <person name="Milani C."/>
            <person name="Turroni F."/>
            <person name="Alessandri G."/>
            <person name="Sela D.A."/>
            <person name="Van Sinderen D."/>
            <person name="Ventura M."/>
        </authorList>
    </citation>
    <scope>NUCLEOTIDE SEQUENCE [LARGE SCALE GENOMIC DNA]</scope>
    <source>
        <strain evidence="5 6">2093B</strain>
    </source>
</reference>
<evidence type="ECO:0000313" key="6">
    <source>
        <dbReference type="Proteomes" id="UP000292568"/>
    </source>
</evidence>
<organism evidence="5 6">
    <name type="scientific">Bifidobacterium pseudolongum subsp. globosum</name>
    <dbReference type="NCBI Taxonomy" id="1690"/>
    <lineage>
        <taxon>Bacteria</taxon>
        <taxon>Bacillati</taxon>
        <taxon>Actinomycetota</taxon>
        <taxon>Actinomycetes</taxon>
        <taxon>Bifidobacteriales</taxon>
        <taxon>Bifidobacteriaceae</taxon>
        <taxon>Bifidobacterium</taxon>
    </lineage>
</organism>
<evidence type="ECO:0000256" key="3">
    <source>
        <dbReference type="SAM" id="Phobius"/>
    </source>
</evidence>
<comment type="caution">
    <text evidence="5">The sequence shown here is derived from an EMBL/GenBank/DDBJ whole genome shotgun (WGS) entry which is preliminary data.</text>
</comment>
<keyword evidence="3" id="KW-0812">Transmembrane</keyword>